<dbReference type="Proteomes" id="UP001054945">
    <property type="component" value="Unassembled WGS sequence"/>
</dbReference>
<protein>
    <submittedName>
        <fullName evidence="1">Uncharacterized protein</fullName>
    </submittedName>
</protein>
<evidence type="ECO:0000313" key="1">
    <source>
        <dbReference type="EMBL" id="GIY98600.1"/>
    </source>
</evidence>
<dbReference type="EMBL" id="BPLR01000940">
    <property type="protein sequence ID" value="GIY98600.1"/>
    <property type="molecule type" value="Genomic_DNA"/>
</dbReference>
<evidence type="ECO:0000313" key="2">
    <source>
        <dbReference type="Proteomes" id="UP001054945"/>
    </source>
</evidence>
<organism evidence="1 2">
    <name type="scientific">Caerostris extrusa</name>
    <name type="common">Bark spider</name>
    <name type="synonym">Caerostris bankana</name>
    <dbReference type="NCBI Taxonomy" id="172846"/>
    <lineage>
        <taxon>Eukaryota</taxon>
        <taxon>Metazoa</taxon>
        <taxon>Ecdysozoa</taxon>
        <taxon>Arthropoda</taxon>
        <taxon>Chelicerata</taxon>
        <taxon>Arachnida</taxon>
        <taxon>Araneae</taxon>
        <taxon>Araneomorphae</taxon>
        <taxon>Entelegynae</taxon>
        <taxon>Araneoidea</taxon>
        <taxon>Araneidae</taxon>
        <taxon>Caerostris</taxon>
    </lineage>
</organism>
<gene>
    <name evidence="1" type="ORF">CEXT_573011</name>
</gene>
<sequence>MSQGDAIIITDDNNDEFEDELLPPPEYMLNGIFPCCKFVESNNIDNKPIIYFVTNRPNEYPFRTSSYFTSISYDPCHCDKCSA</sequence>
<comment type="caution">
    <text evidence="1">The sequence shown here is derived from an EMBL/GenBank/DDBJ whole genome shotgun (WGS) entry which is preliminary data.</text>
</comment>
<dbReference type="AlphaFoldDB" id="A0AAV4XWP0"/>
<name>A0AAV4XWP0_CAEEX</name>
<keyword evidence="2" id="KW-1185">Reference proteome</keyword>
<proteinExistence type="predicted"/>
<reference evidence="1 2" key="1">
    <citation type="submission" date="2021-06" db="EMBL/GenBank/DDBJ databases">
        <title>Caerostris extrusa draft genome.</title>
        <authorList>
            <person name="Kono N."/>
            <person name="Arakawa K."/>
        </authorList>
    </citation>
    <scope>NUCLEOTIDE SEQUENCE [LARGE SCALE GENOMIC DNA]</scope>
</reference>
<accession>A0AAV4XWP0</accession>